<comment type="pathway">
    <text evidence="2">Glycolipid biosynthesis; glycosylphosphatidylinositol-anchor biosynthesis.</text>
</comment>
<evidence type="ECO:0000313" key="11">
    <source>
        <dbReference type="Proteomes" id="UP000887565"/>
    </source>
</evidence>
<keyword evidence="7 10" id="KW-1133">Transmembrane helix</keyword>
<keyword evidence="9" id="KW-0325">Glycoprotein</keyword>
<sequence>MTNKNQKSKRKDSIDHDEELKCYNQASFAFIVVLLTIGVPLWYETTKVYRANLPYEEISSLNETLHLFLKFRVNLLVVDESIFSDVKALQKSAEGNFSKIDIHNRLTVEFAFSTQSLVAESRDTLFRTKNIDQFDKNFANYQLIDHGLNVIIIDGQNRFTTNFDLFLGRRNIFYCRWEFCRENLYFILLDIFISRENLIDICVKHFDKRILDKNKKTTKKLTDNAKVNHKVAFFPKYSVNLALLFPDYDPKNRSAVENLINFLHDDFGRFSRRLKNLTEINFVSQSLYFVDFDLKPSYNRKLKQYFYNYDDLSQLISSVEPYLTSSLSYINRETLHFLIYSPSKDKSGVVFGNPGDKVENAFIVRNWGGVSIIDLIHGNVETFEDVRSIILSQVRDLLGFYSPKSSKFHIVTTPSALSTWDLRRLSIEAILDYNFECFATLNSITKLLFEITNIVINDHVADSIGNAITSAKKSINGLKSDILDDRTLGVSRQQAEIARYHSEKAFFDESLLSLLYFPDDQKYAIYVPLFLPVLLPVTLSLFFLFKRLCR</sequence>
<keyword evidence="4" id="KW-0337">GPI-anchor biosynthesis</keyword>
<evidence type="ECO:0000256" key="7">
    <source>
        <dbReference type="ARBA" id="ARBA00022989"/>
    </source>
</evidence>
<evidence type="ECO:0000313" key="12">
    <source>
        <dbReference type="WBParaSite" id="nRc.2.0.1.t07213-RA"/>
    </source>
</evidence>
<dbReference type="Proteomes" id="UP000887565">
    <property type="component" value="Unplaced"/>
</dbReference>
<dbReference type="PANTHER" id="PTHR21072">
    <property type="entry name" value="GPI TRANSAMIDASE COMPONENT PIG-S"/>
    <property type="match status" value="1"/>
</dbReference>
<reference evidence="12" key="1">
    <citation type="submission" date="2022-11" db="UniProtKB">
        <authorList>
            <consortium name="WormBaseParasite"/>
        </authorList>
    </citation>
    <scope>IDENTIFICATION</scope>
</reference>
<evidence type="ECO:0000256" key="3">
    <source>
        <dbReference type="ARBA" id="ARBA00005316"/>
    </source>
</evidence>
<dbReference type="OMA" id="EHLWDFD"/>
<name>A0A915I060_ROMCU</name>
<dbReference type="AlphaFoldDB" id="A0A915I060"/>
<dbReference type="GO" id="GO:0042765">
    <property type="term" value="C:GPI-anchor transamidase complex"/>
    <property type="evidence" value="ECO:0007669"/>
    <property type="project" value="InterPro"/>
</dbReference>
<keyword evidence="11" id="KW-1185">Reference proteome</keyword>
<evidence type="ECO:0000256" key="10">
    <source>
        <dbReference type="SAM" id="Phobius"/>
    </source>
</evidence>
<dbReference type="PANTHER" id="PTHR21072:SF13">
    <property type="entry name" value="GPI TRANSAMIDASE COMPONENT PIG-S"/>
    <property type="match status" value="1"/>
</dbReference>
<evidence type="ECO:0000256" key="9">
    <source>
        <dbReference type="ARBA" id="ARBA00023180"/>
    </source>
</evidence>
<comment type="similarity">
    <text evidence="3">Belongs to the PIGS family.</text>
</comment>
<dbReference type="GO" id="GO:0006506">
    <property type="term" value="P:GPI anchor biosynthetic process"/>
    <property type="evidence" value="ECO:0007669"/>
    <property type="project" value="UniProtKB-KW"/>
</dbReference>
<evidence type="ECO:0000256" key="2">
    <source>
        <dbReference type="ARBA" id="ARBA00004687"/>
    </source>
</evidence>
<evidence type="ECO:0000256" key="1">
    <source>
        <dbReference type="ARBA" id="ARBA00004477"/>
    </source>
</evidence>
<evidence type="ECO:0000256" key="4">
    <source>
        <dbReference type="ARBA" id="ARBA00022502"/>
    </source>
</evidence>
<keyword evidence="5 10" id="KW-0812">Transmembrane</keyword>
<dbReference type="InterPro" id="IPR019540">
    <property type="entry name" value="PtdIno-glycan_biosynth_class_S"/>
</dbReference>
<keyword evidence="6" id="KW-0256">Endoplasmic reticulum</keyword>
<dbReference type="GO" id="GO:0016255">
    <property type="term" value="P:attachment of GPI anchor to protein"/>
    <property type="evidence" value="ECO:0007669"/>
    <property type="project" value="InterPro"/>
</dbReference>
<dbReference type="WBParaSite" id="nRc.2.0.1.t07213-RA">
    <property type="protein sequence ID" value="nRc.2.0.1.t07213-RA"/>
    <property type="gene ID" value="nRc.2.0.1.g07213"/>
</dbReference>
<comment type="subcellular location">
    <subcellularLocation>
        <location evidence="1">Endoplasmic reticulum membrane</location>
        <topology evidence="1">Multi-pass membrane protein</topology>
    </subcellularLocation>
</comment>
<feature type="transmembrane region" description="Helical" evidence="10">
    <location>
        <begin position="21"/>
        <end position="43"/>
    </location>
</feature>
<feature type="transmembrane region" description="Helical" evidence="10">
    <location>
        <begin position="523"/>
        <end position="545"/>
    </location>
</feature>
<organism evidence="11 12">
    <name type="scientific">Romanomermis culicivorax</name>
    <name type="common">Nematode worm</name>
    <dbReference type="NCBI Taxonomy" id="13658"/>
    <lineage>
        <taxon>Eukaryota</taxon>
        <taxon>Metazoa</taxon>
        <taxon>Ecdysozoa</taxon>
        <taxon>Nematoda</taxon>
        <taxon>Enoplea</taxon>
        <taxon>Dorylaimia</taxon>
        <taxon>Mermithida</taxon>
        <taxon>Mermithoidea</taxon>
        <taxon>Mermithidae</taxon>
        <taxon>Romanomermis</taxon>
    </lineage>
</organism>
<evidence type="ECO:0000256" key="6">
    <source>
        <dbReference type="ARBA" id="ARBA00022824"/>
    </source>
</evidence>
<proteinExistence type="inferred from homology"/>
<accession>A0A915I060</accession>
<evidence type="ECO:0000256" key="8">
    <source>
        <dbReference type="ARBA" id="ARBA00023136"/>
    </source>
</evidence>
<evidence type="ECO:0000256" key="5">
    <source>
        <dbReference type="ARBA" id="ARBA00022692"/>
    </source>
</evidence>
<keyword evidence="8 10" id="KW-0472">Membrane</keyword>
<dbReference type="Pfam" id="PF10510">
    <property type="entry name" value="PIG-S"/>
    <property type="match status" value="1"/>
</dbReference>
<protein>
    <submittedName>
        <fullName evidence="12">GPI transamidase component PIG-S</fullName>
    </submittedName>
</protein>